<dbReference type="AlphaFoldDB" id="A0A563EEQ6"/>
<dbReference type="InterPro" id="IPR006680">
    <property type="entry name" value="Amidohydro-rel"/>
</dbReference>
<dbReference type="Gene3D" id="2.30.40.10">
    <property type="entry name" value="Urease, subunit C, domain 1"/>
    <property type="match status" value="1"/>
</dbReference>
<keyword evidence="2" id="KW-0378">Hydrolase</keyword>
<organism evidence="2 3">
    <name type="scientific">Lentzea tibetensis</name>
    <dbReference type="NCBI Taxonomy" id="2591470"/>
    <lineage>
        <taxon>Bacteria</taxon>
        <taxon>Bacillati</taxon>
        <taxon>Actinomycetota</taxon>
        <taxon>Actinomycetes</taxon>
        <taxon>Pseudonocardiales</taxon>
        <taxon>Pseudonocardiaceae</taxon>
        <taxon>Lentzea</taxon>
    </lineage>
</organism>
<evidence type="ECO:0000313" key="3">
    <source>
        <dbReference type="Proteomes" id="UP000316639"/>
    </source>
</evidence>
<evidence type="ECO:0000259" key="1">
    <source>
        <dbReference type="Pfam" id="PF01979"/>
    </source>
</evidence>
<dbReference type="SUPFAM" id="SSF51556">
    <property type="entry name" value="Metallo-dependent hydrolases"/>
    <property type="match status" value="1"/>
</dbReference>
<dbReference type="InterPro" id="IPR051781">
    <property type="entry name" value="Metallo-dep_Hydrolase"/>
</dbReference>
<dbReference type="Pfam" id="PF01979">
    <property type="entry name" value="Amidohydro_1"/>
    <property type="match status" value="1"/>
</dbReference>
<dbReference type="OrthoDB" id="3514520at2"/>
<dbReference type="CDD" id="cd01299">
    <property type="entry name" value="Met_dep_hydrolase_A"/>
    <property type="match status" value="1"/>
</dbReference>
<keyword evidence="3" id="KW-1185">Reference proteome</keyword>
<protein>
    <submittedName>
        <fullName evidence="2">Amidohydrolase family protein</fullName>
    </submittedName>
</protein>
<dbReference type="InterPro" id="IPR032466">
    <property type="entry name" value="Metal_Hydrolase"/>
</dbReference>
<dbReference type="SUPFAM" id="SSF51338">
    <property type="entry name" value="Composite domain of metallo-dependent hydrolases"/>
    <property type="match status" value="1"/>
</dbReference>
<evidence type="ECO:0000313" key="2">
    <source>
        <dbReference type="EMBL" id="TWP43384.1"/>
    </source>
</evidence>
<reference evidence="2 3" key="1">
    <citation type="submission" date="2019-07" db="EMBL/GenBank/DDBJ databases">
        <title>Lentzea xizangensis sp. nov., isolated from Qinghai-Tibetan Plateau Soils.</title>
        <authorList>
            <person name="Huang J."/>
        </authorList>
    </citation>
    <scope>NUCLEOTIDE SEQUENCE [LARGE SCALE GENOMIC DNA]</scope>
    <source>
        <strain evidence="2 3">FXJ1.1311</strain>
    </source>
</reference>
<accession>A0A563EEQ6</accession>
<dbReference type="EMBL" id="VOBR01000066">
    <property type="protein sequence ID" value="TWP43384.1"/>
    <property type="molecule type" value="Genomic_DNA"/>
</dbReference>
<gene>
    <name evidence="2" type="ORF">FKR81_42580</name>
</gene>
<proteinExistence type="predicted"/>
<dbReference type="RefSeq" id="WP_146361227.1">
    <property type="nucleotide sequence ID" value="NZ_VOBR01000066.1"/>
</dbReference>
<name>A0A563EEQ6_9PSEU</name>
<dbReference type="GO" id="GO:0016810">
    <property type="term" value="F:hydrolase activity, acting on carbon-nitrogen (but not peptide) bonds"/>
    <property type="evidence" value="ECO:0007669"/>
    <property type="project" value="InterPro"/>
</dbReference>
<dbReference type="InterPro" id="IPR057744">
    <property type="entry name" value="OTAase-like"/>
</dbReference>
<sequence length="388" mass="40878">MWGLRAARVFDGEVLHSGHPLVLVDGTRIAGLDLSGARPSADLDVVDLGDVTIMPGLIDSHVHLAFDSAADSVIDQIQAADDEELLRLMGENARRALRAGITTVRDLGDRNGLALRLRETSPGPEILAAGAPLTRRGGHCWFLGGEADDVAELRKAVADRVASGADVIKVMATGGTMTPGFRPDESQYDLAALRAVVEAAHEAGLPVTAHAHGAGGIAHAVRAAVDGIEHAFFIKGREFAPDWTVVAAMAESGVVVSTTSARLPAEYSPIHLTVRENFARMRREGVRLVCSSDAGVGRFKPHDCLPHGVIEFAALIGHTNTEALQAATTAAAEFCRVADRKGRIATGFDADLLAVGGDPVRDLRALLDVRAVYRAGVSTPTRTDPGAR</sequence>
<dbReference type="InterPro" id="IPR011059">
    <property type="entry name" value="Metal-dep_hydrolase_composite"/>
</dbReference>
<feature type="domain" description="Amidohydrolase-related" evidence="1">
    <location>
        <begin position="52"/>
        <end position="373"/>
    </location>
</feature>
<dbReference type="Proteomes" id="UP000316639">
    <property type="component" value="Unassembled WGS sequence"/>
</dbReference>
<dbReference type="PANTHER" id="PTHR43135">
    <property type="entry name" value="ALPHA-D-RIBOSE 1-METHYLPHOSPHONATE 5-TRIPHOSPHATE DIPHOSPHATASE"/>
    <property type="match status" value="1"/>
</dbReference>
<dbReference type="Gene3D" id="3.20.20.140">
    <property type="entry name" value="Metal-dependent hydrolases"/>
    <property type="match status" value="1"/>
</dbReference>
<dbReference type="PANTHER" id="PTHR43135:SF3">
    <property type="entry name" value="ALPHA-D-RIBOSE 1-METHYLPHOSPHONATE 5-TRIPHOSPHATE DIPHOSPHATASE"/>
    <property type="match status" value="1"/>
</dbReference>
<comment type="caution">
    <text evidence="2">The sequence shown here is derived from an EMBL/GenBank/DDBJ whole genome shotgun (WGS) entry which is preliminary data.</text>
</comment>